<accession>A0ABY5UXT0</accession>
<organism evidence="2 3">
    <name type="scientific">Alistipes ihumii AP11</name>
    <dbReference type="NCBI Taxonomy" id="1211813"/>
    <lineage>
        <taxon>Bacteria</taxon>
        <taxon>Pseudomonadati</taxon>
        <taxon>Bacteroidota</taxon>
        <taxon>Bacteroidia</taxon>
        <taxon>Bacteroidales</taxon>
        <taxon>Rikenellaceae</taxon>
        <taxon>Alistipes</taxon>
    </lineage>
</organism>
<dbReference type="InterPro" id="IPR053161">
    <property type="entry name" value="Ulvan_degrading_GH"/>
</dbReference>
<dbReference type="GO" id="GO:0016787">
    <property type="term" value="F:hydrolase activity"/>
    <property type="evidence" value="ECO:0007669"/>
    <property type="project" value="UniProtKB-KW"/>
</dbReference>
<dbReference type="InterPro" id="IPR029062">
    <property type="entry name" value="Class_I_gatase-like"/>
</dbReference>
<evidence type="ECO:0000313" key="3">
    <source>
        <dbReference type="Proteomes" id="UP001059295"/>
    </source>
</evidence>
<dbReference type="PANTHER" id="PTHR36848">
    <property type="entry name" value="DNA-BINDING PROTEIN (PUTATIVE SECRETED PROTEIN)-RELATED"/>
    <property type="match status" value="1"/>
</dbReference>
<dbReference type="RefSeq" id="WP_026089673.1">
    <property type="nucleotide sequence ID" value="NZ_CAPH01000013.1"/>
</dbReference>
<dbReference type="Proteomes" id="UP001059295">
    <property type="component" value="Chromosome"/>
</dbReference>
<evidence type="ECO:0000313" key="2">
    <source>
        <dbReference type="EMBL" id="UWN56249.1"/>
    </source>
</evidence>
<keyword evidence="1" id="KW-0732">Signal</keyword>
<gene>
    <name evidence="2" type="ORF">NQ491_06130</name>
</gene>
<keyword evidence="2" id="KW-0378">Hydrolase</keyword>
<evidence type="ECO:0000256" key="1">
    <source>
        <dbReference type="SAM" id="SignalP"/>
    </source>
</evidence>
<reference evidence="2" key="1">
    <citation type="journal article" date="2022" name="Cell">
        <title>Design, construction, and in vivo augmentation of a complex gut microbiome.</title>
        <authorList>
            <person name="Cheng A.G."/>
            <person name="Ho P.Y."/>
            <person name="Aranda-Diaz A."/>
            <person name="Jain S."/>
            <person name="Yu F.B."/>
            <person name="Meng X."/>
            <person name="Wang M."/>
            <person name="Iakiviak M."/>
            <person name="Nagashima K."/>
            <person name="Zhao A."/>
            <person name="Murugkar P."/>
            <person name="Patil A."/>
            <person name="Atabakhsh K."/>
            <person name="Weakley A."/>
            <person name="Yan J."/>
            <person name="Brumbaugh A.R."/>
            <person name="Higginbottom S."/>
            <person name="Dimas A."/>
            <person name="Shiver A.L."/>
            <person name="Deutschbauer A."/>
            <person name="Neff N."/>
            <person name="Sonnenburg J.L."/>
            <person name="Huang K.C."/>
            <person name="Fischbach M.A."/>
        </authorList>
    </citation>
    <scope>NUCLEOTIDE SEQUENCE</scope>
    <source>
        <strain evidence="2">AP11</strain>
    </source>
</reference>
<name>A0ABY5UXT0_9BACT</name>
<dbReference type="Gene3D" id="3.40.50.880">
    <property type="match status" value="1"/>
</dbReference>
<dbReference type="EMBL" id="CP102294">
    <property type="protein sequence ID" value="UWN56249.1"/>
    <property type="molecule type" value="Genomic_DNA"/>
</dbReference>
<dbReference type="PANTHER" id="PTHR36848:SF2">
    <property type="entry name" value="SECRETED PROTEIN"/>
    <property type="match status" value="1"/>
</dbReference>
<sequence length="777" mass="86196">MTTFRHALILVPAALLLTGAKPADSLRATFADPGAEYRPVPFWHLNGRLSSDEIVRQIEDAKNLAGFGGVTVLPVSPGAQHPTGKPCPGMEPAYLSREYFDRYEEMLRTSERLGQKLIVYDDIDFPSGTAGGRLLREYPRYTRKLLEMQEFEVCGPARFEYPLAVSDTLRCMAVSAMETASRRIVDLGAAVRRDTLAWDVPDGVWKIMFFNCRYAVHPLVDYMEPEAVGCCISMTYDQYAKRFGRYFGGVVDKVFFDDVGYVSMERTWTPAITGLFESRYGRPAALYYPALFYDIGPETAAARVAFYDLRAELMAEGYPRQVAQWCASHGLSSIGHPPGNYCTNPTDMHGDILKFYRHTQIPLTDYIFYYGHGRDGFKQVGSAADLYDRPLVGAELCGAFDAAMDSLMLYRVTLDLFARGVNYLVPHGMWYDPAPEHVRIPPLISPYNPTLAPALKRYSDFAARSCAMLQGGRRVADVAVLYPIAAAQAGFRFGGGDEWGESAPPELDYQRVGALLTTVLHRDYTLVHPEMLTDGRVRPEGRTMLLDNRVNRQRYDVLILPGGKVFSAEALGRVREFYERGGRVIATSCLPERSAEFGMDDALRSEVEALFGSPSERRAGTIRRNGAGGAAVFVPEPDARSLERAFAALEADPDVVIADTARHAGSGTSFGYLTKMVASEQEASASDPTGGNGASFCYIHKQKDGRDIYFFTNSSNDSISTLVSLRGRLKLQRWDPFTGETTGLASRRERRSGGTYTHFELDLPPVSGVFVVGERRE</sequence>
<dbReference type="Pfam" id="PF17132">
    <property type="entry name" value="Glyco_hydro_106"/>
    <property type="match status" value="1"/>
</dbReference>
<protein>
    <submittedName>
        <fullName evidence="2">Glycosyl hydrolase</fullName>
    </submittedName>
</protein>
<feature type="chain" id="PRO_5045858084" evidence="1">
    <location>
        <begin position="24"/>
        <end position="777"/>
    </location>
</feature>
<dbReference type="GeneID" id="82891294"/>
<proteinExistence type="predicted"/>
<feature type="signal peptide" evidence="1">
    <location>
        <begin position="1"/>
        <end position="23"/>
    </location>
</feature>
<keyword evidence="3" id="KW-1185">Reference proteome</keyword>